<feature type="transmembrane region" description="Helical" evidence="5">
    <location>
        <begin position="408"/>
        <end position="428"/>
    </location>
</feature>
<organism evidence="6 7">
    <name type="scientific">Enterococcus villorum</name>
    <dbReference type="NCBI Taxonomy" id="112904"/>
    <lineage>
        <taxon>Bacteria</taxon>
        <taxon>Bacillati</taxon>
        <taxon>Bacillota</taxon>
        <taxon>Bacilli</taxon>
        <taxon>Lactobacillales</taxon>
        <taxon>Enterococcaceae</taxon>
        <taxon>Enterococcus</taxon>
    </lineage>
</organism>
<feature type="transmembrane region" description="Helical" evidence="5">
    <location>
        <begin position="207"/>
        <end position="223"/>
    </location>
</feature>
<comment type="caution">
    <text evidence="6">The sequence shown here is derived from an EMBL/GenBank/DDBJ whole genome shotgun (WGS) entry which is preliminary data.</text>
</comment>
<feature type="transmembrane region" description="Helical" evidence="5">
    <location>
        <begin position="84"/>
        <end position="104"/>
    </location>
</feature>
<dbReference type="PANTHER" id="PTHR43424:SF1">
    <property type="entry name" value="LOCUS PUTATIVE PROTEIN 1-RELATED"/>
    <property type="match status" value="1"/>
</dbReference>
<feature type="transmembrane region" description="Helical" evidence="5">
    <location>
        <begin position="376"/>
        <end position="396"/>
    </location>
</feature>
<evidence type="ECO:0000256" key="1">
    <source>
        <dbReference type="ARBA" id="ARBA00004141"/>
    </source>
</evidence>
<protein>
    <submittedName>
        <fullName evidence="6">Uncharacterized protein</fullName>
    </submittedName>
</protein>
<feature type="transmembrane region" description="Helical" evidence="5">
    <location>
        <begin position="42"/>
        <end position="63"/>
    </location>
</feature>
<proteinExistence type="predicted"/>
<dbReference type="Pfam" id="PF01943">
    <property type="entry name" value="Polysacc_synt"/>
    <property type="match status" value="1"/>
</dbReference>
<evidence type="ECO:0000313" key="6">
    <source>
        <dbReference type="EMBL" id="GEL92516.1"/>
    </source>
</evidence>
<accession>A0A511J3C1</accession>
<feature type="transmembrane region" description="Helical" evidence="5">
    <location>
        <begin position="110"/>
        <end position="130"/>
    </location>
</feature>
<keyword evidence="3 5" id="KW-1133">Transmembrane helix</keyword>
<dbReference type="Proteomes" id="UP000321830">
    <property type="component" value="Unassembled WGS sequence"/>
</dbReference>
<dbReference type="GO" id="GO:0016020">
    <property type="term" value="C:membrane"/>
    <property type="evidence" value="ECO:0007669"/>
    <property type="project" value="UniProtKB-SubCell"/>
</dbReference>
<evidence type="ECO:0000256" key="5">
    <source>
        <dbReference type="SAM" id="Phobius"/>
    </source>
</evidence>
<dbReference type="PANTHER" id="PTHR43424">
    <property type="entry name" value="LOCUS PUTATIVE PROTEIN 1-RELATED"/>
    <property type="match status" value="1"/>
</dbReference>
<dbReference type="AlphaFoldDB" id="A0A511J3C1"/>
<dbReference type="InterPro" id="IPR002797">
    <property type="entry name" value="Polysacc_synth"/>
</dbReference>
<comment type="subcellular location">
    <subcellularLocation>
        <location evidence="1">Membrane</location>
        <topology evidence="1">Multi-pass membrane protein</topology>
    </subcellularLocation>
</comment>
<feature type="transmembrane region" description="Helical" evidence="5">
    <location>
        <begin position="167"/>
        <end position="186"/>
    </location>
</feature>
<keyword evidence="2 5" id="KW-0812">Transmembrane</keyword>
<dbReference type="InterPro" id="IPR052556">
    <property type="entry name" value="PolySynth_Transporter"/>
</dbReference>
<evidence type="ECO:0000313" key="7">
    <source>
        <dbReference type="Proteomes" id="UP000321830"/>
    </source>
</evidence>
<feature type="transmembrane region" description="Helical" evidence="5">
    <location>
        <begin position="243"/>
        <end position="262"/>
    </location>
</feature>
<reference evidence="6 7" key="1">
    <citation type="submission" date="2019-07" db="EMBL/GenBank/DDBJ databases">
        <title>Whole genome shotgun sequence of Enterococcus villorum NBRC 100699.</title>
        <authorList>
            <person name="Hosoyama A."/>
            <person name="Uohara A."/>
            <person name="Ohji S."/>
            <person name="Ichikawa N."/>
        </authorList>
    </citation>
    <scope>NUCLEOTIDE SEQUENCE [LARGE SCALE GENOMIC DNA]</scope>
    <source>
        <strain evidence="6 7">NBRC 100699</strain>
    </source>
</reference>
<gene>
    <name evidence="6" type="ORF">EVI01_18530</name>
</gene>
<feature type="transmembrane region" description="Helical" evidence="5">
    <location>
        <begin position="142"/>
        <end position="161"/>
    </location>
</feature>
<evidence type="ECO:0000256" key="2">
    <source>
        <dbReference type="ARBA" id="ARBA00022692"/>
    </source>
</evidence>
<name>A0A511J3C1_9ENTE</name>
<dbReference type="EMBL" id="BJWF01000025">
    <property type="protein sequence ID" value="GEL92516.1"/>
    <property type="molecule type" value="Genomic_DNA"/>
</dbReference>
<evidence type="ECO:0000256" key="3">
    <source>
        <dbReference type="ARBA" id="ARBA00022989"/>
    </source>
</evidence>
<feature type="transmembrane region" description="Helical" evidence="5">
    <location>
        <begin position="12"/>
        <end position="30"/>
    </location>
</feature>
<feature type="transmembrane region" description="Helical" evidence="5">
    <location>
        <begin position="317"/>
        <end position="339"/>
    </location>
</feature>
<dbReference type="RefSeq" id="WP_010750666.1">
    <property type="nucleotide sequence ID" value="NZ_BJWF01000025.1"/>
</dbReference>
<feature type="transmembrane region" description="Helical" evidence="5">
    <location>
        <begin position="289"/>
        <end position="311"/>
    </location>
</feature>
<sequence>MKKVFSNFIYQALYQLMKIIIPILTIPIVSRTLGPQGLGIYNYTYSIVSYFILFSGLGITLYGSREIALARDDKEALSRVFWEIFNLKALLVLINFLLFVALASQLNYAGYFYLQSLSIISVLFDVSWFYMGMEDFKRTMLANIFSQIFVFFLIIMSVKTADDLGKYVFIQSLSFVLPQIYPCWYLKKYITFKKTKLKAVLGHLKSAVHFFIPQIAIIIYTTLNKTLLGVFVGPTEVGYYTSSLTMNMVFITLITAFDTVMLPRMSNMYKNSHQSKMITTLEKTTDGQLFFSIPIMFGMLTIFDKFVPWFLGEKFTFVNQLIPVFSVLIVVVPLSMAISRQYLIPVGKVRQYNFSVILGAVISVLTNLLLLPKIGIYGSVCASIFAECFVLVSRITSLYKGTNFRFNYFHIIKYMIAGLVMCLVTRRITATSAPTLVTNFLQAGLGLIIYMSLTMVFRCNLFIEVLKSSRKK</sequence>
<evidence type="ECO:0000256" key="4">
    <source>
        <dbReference type="ARBA" id="ARBA00023136"/>
    </source>
</evidence>
<keyword evidence="4 5" id="KW-0472">Membrane</keyword>
<feature type="transmembrane region" description="Helical" evidence="5">
    <location>
        <begin position="351"/>
        <end position="370"/>
    </location>
</feature>
<feature type="transmembrane region" description="Helical" evidence="5">
    <location>
        <begin position="440"/>
        <end position="463"/>
    </location>
</feature>